<evidence type="ECO:0000313" key="1">
    <source>
        <dbReference type="EMBL" id="RTE08646.1"/>
    </source>
</evidence>
<accession>A0A430JC73</accession>
<reference evidence="1 2" key="1">
    <citation type="submission" date="2018-12" db="EMBL/GenBank/DDBJ databases">
        <title>Bacillus ochoae sp. nov., Paenibacillus whitsoniae sp. nov., Paenibacillus spiritus sp. nov. Isolated from the Mars Exploration Rover during spacecraft assembly.</title>
        <authorList>
            <person name="Seuylemezian A."/>
            <person name="Vaishampayan P."/>
        </authorList>
    </citation>
    <scope>NUCLEOTIDE SEQUENCE [LARGE SCALE GENOMIC DNA]</scope>
    <source>
        <strain evidence="1 2">MER 54</strain>
    </source>
</reference>
<keyword evidence="2" id="KW-1185">Reference proteome</keyword>
<name>A0A430JC73_9BACL</name>
<dbReference type="AlphaFoldDB" id="A0A430JC73"/>
<sequence length="291" mass="32234">MEQAGLNTNMENSGTRALVTDGRVVNFYTAEAPTEAASKVEALKKSGEMNAVVGKRVDDHAEKTWGKDSNSKWTEPSEELNKDTLNKVDPFFYGVKIPFKHAGKTETLELSFQHAKNWTGYVENIYDSTNADTASVPTMFDSGTEHAEAAGKMDDKGHYRNLKFSNVHDKVDKAKIIDLTAGGAEKNLDAYTKIAGEGARWQCVRNHAANVQNDSYFFTRDTTKPNKVKAVSFRSLWLSWKNAFQKKYDIPDATVIAALSSGALGSKYLNLSKMREGTDYDLDAGKSFSRS</sequence>
<organism evidence="1 2">
    <name type="scientific">Paenibacillus whitsoniae</name>
    <dbReference type="NCBI Taxonomy" id="2496558"/>
    <lineage>
        <taxon>Bacteria</taxon>
        <taxon>Bacillati</taxon>
        <taxon>Bacillota</taxon>
        <taxon>Bacilli</taxon>
        <taxon>Bacillales</taxon>
        <taxon>Paenibacillaceae</taxon>
        <taxon>Paenibacillus</taxon>
    </lineage>
</organism>
<gene>
    <name evidence="1" type="ORF">EJQ19_16300</name>
</gene>
<dbReference type="OrthoDB" id="292792at2"/>
<dbReference type="EMBL" id="RXHU01000045">
    <property type="protein sequence ID" value="RTE08646.1"/>
    <property type="molecule type" value="Genomic_DNA"/>
</dbReference>
<evidence type="ECO:0000313" key="2">
    <source>
        <dbReference type="Proteomes" id="UP000276128"/>
    </source>
</evidence>
<protein>
    <submittedName>
        <fullName evidence="1">Uncharacterized protein</fullName>
    </submittedName>
</protein>
<dbReference type="Proteomes" id="UP000276128">
    <property type="component" value="Unassembled WGS sequence"/>
</dbReference>
<proteinExistence type="predicted"/>
<comment type="caution">
    <text evidence="1">The sequence shown here is derived from an EMBL/GenBank/DDBJ whole genome shotgun (WGS) entry which is preliminary data.</text>
</comment>